<proteinExistence type="predicted"/>
<organism evidence="2 3">
    <name type="scientific">Candidatus Endolissoclinum faulkneri L5</name>
    <dbReference type="NCBI Taxonomy" id="1401328"/>
    <lineage>
        <taxon>Bacteria</taxon>
        <taxon>Pseudomonadati</taxon>
        <taxon>Pseudomonadota</taxon>
        <taxon>Alphaproteobacteria</taxon>
        <taxon>Rhodospirillales</taxon>
        <taxon>Rhodospirillaceae</taxon>
        <taxon>Candidatus Endolissoclinum</taxon>
    </lineage>
</organism>
<accession>V9TTA2</accession>
<dbReference type="PRINTS" id="PR00702">
    <property type="entry name" value="ACRIFLAVINRP"/>
</dbReference>
<sequence length="1037" mass="114529">MKALISYALLHNRTILSLLLLILIAGSASYIAIPKESDPDINIPIIYVSITLEGIAPEDSERLLLQPMEEELRAIASIEEMRSTAYEGGANITLKFNAGFDPVQAINDVREKVDIAKLDLPKNADEPRVHEVNFSLFPVLIVTLSGNVDEHILLQTSRKLQKLVEEIPSVLAVHLVGYREEAIEVLINPLELESYNLQANDLLEIFQRSNNLITSAALDNGTGRFPIKMPGLYQNITDILNQPIKANGDAIVRIRDIGTVHRSFRDRQTYARFNGQPTIALEISKRSGQNIIDATENIRAVVNNAEKDFPAGIRLNFSQDKSNNIQNMLNDLQNNVITATLLVITVIIGALGIRSAWLIGMAIPGSLLLSILVLSSLGITINIVVLFSLILAVGMMVDGAIVVTEFAERKIISGVSRPKAYLLASQRMAWPIITSTATTIAAFFPLLFWPGLVGEFMKFLPITLLTTLLASLLMALIFIPALGAQIGGTITLNSSYSLQIAASETGDLNNIKGLTACYLKLLKTALRIPKIVLLISIATLIAIQYYYISYGKGIEFFPNVEPDNAQIYVHARGNLSIEEKLSLVLPVEQIIMKLGGLKSIYTCIGATKQSEEGELSNDIIGSIQVEFIDWQQRLPAKQILAKIARQTSSLPGIVVETRTEGNVLTTGSPVQIQLYSRNREALEEAANDMLAKLHTIPGLLALEDTRDFPGIEWEISINREKAAIYAADMMLTGQYVQLITKGLKISDYRPKDSDKEIDVILRYPDYYRTFEQLDQTRMKTLNGLVPISNFVERRAKAKIGKVRRIDTYRAITIKADVLDGVLPNDKVMEIRDWLVSKPLPQSVKVVFKGEEKKQKEAHNFLIKSFGISIFVMAIILVTQFNSFYSVLVTLSAVVMSTIGVMFGLIITKSPFSIVMNGIGIIALSGIVVNNNIVLIDTFDKIKSNCSDTREAILRTGAQRLRPVLLTTLTTILGLLPMVMRTNIDFMSRHINIGAPSTQIWVSLANAIVYGLAFSTVLTLLVTPCALIFKTSIDKNMP</sequence>
<protein>
    <submittedName>
        <fullName evidence="2">Multidrug efflux transporter VexF</fullName>
    </submittedName>
</protein>
<dbReference type="InterPro" id="IPR027463">
    <property type="entry name" value="AcrB_DN_DC_subdom"/>
</dbReference>
<dbReference type="HOGENOM" id="CLU_002755_1_2_5"/>
<dbReference type="Gene3D" id="3.30.70.1440">
    <property type="entry name" value="Multidrug efflux transporter AcrB pore domain"/>
    <property type="match status" value="1"/>
</dbReference>
<dbReference type="EMBL" id="CP006745">
    <property type="protein sequence ID" value="AHC73811.1"/>
    <property type="molecule type" value="Genomic_DNA"/>
</dbReference>
<dbReference type="STRING" id="1401328.P856_600"/>
<name>V9TTA2_9PROT</name>
<feature type="transmembrane region" description="Helical" evidence="1">
    <location>
        <begin position="860"/>
        <end position="877"/>
    </location>
</feature>
<dbReference type="Gene3D" id="3.30.70.1320">
    <property type="entry name" value="Multidrug efflux transporter AcrB pore domain like"/>
    <property type="match status" value="1"/>
</dbReference>
<feature type="transmembrane region" description="Helical" evidence="1">
    <location>
        <begin position="959"/>
        <end position="979"/>
    </location>
</feature>
<reference evidence="2 3" key="1">
    <citation type="journal article" date="2013" name="PLoS ONE">
        <title>Bacterial endosymbiosis in a chordate host: long-term co-evolution and conservation of secondary metabolism.</title>
        <authorList>
            <person name="Kwan J.C."/>
            <person name="Schmidt E.W."/>
        </authorList>
    </citation>
    <scope>NUCLEOTIDE SEQUENCE [LARGE SCALE GENOMIC DNA]</scope>
    <source>
        <strain evidence="3">faulkneri L5</strain>
    </source>
</reference>
<dbReference type="Gene3D" id="3.30.70.1430">
    <property type="entry name" value="Multidrug efflux transporter AcrB pore domain"/>
    <property type="match status" value="2"/>
</dbReference>
<gene>
    <name evidence="2" type="primary">vexF</name>
    <name evidence="2" type="ORF">P856_600</name>
</gene>
<dbReference type="SUPFAM" id="SSF82714">
    <property type="entry name" value="Multidrug efflux transporter AcrB TolC docking domain, DN and DC subdomains"/>
    <property type="match status" value="1"/>
</dbReference>
<dbReference type="PANTHER" id="PTHR32063">
    <property type="match status" value="1"/>
</dbReference>
<dbReference type="PANTHER" id="PTHR32063:SF0">
    <property type="entry name" value="SWARMING MOTILITY PROTEIN SWRC"/>
    <property type="match status" value="1"/>
</dbReference>
<dbReference type="Gene3D" id="3.30.2090.10">
    <property type="entry name" value="Multidrug efflux transporter AcrB TolC docking domain, DN and DC subdomains"/>
    <property type="match status" value="2"/>
</dbReference>
<dbReference type="InterPro" id="IPR001036">
    <property type="entry name" value="Acrflvin-R"/>
</dbReference>
<dbReference type="SUPFAM" id="SSF82866">
    <property type="entry name" value="Multidrug efflux transporter AcrB transmembrane domain"/>
    <property type="match status" value="2"/>
</dbReference>
<evidence type="ECO:0000313" key="2">
    <source>
        <dbReference type="EMBL" id="AHC73811.1"/>
    </source>
</evidence>
<dbReference type="Proteomes" id="UP000018700">
    <property type="component" value="Chromosome"/>
</dbReference>
<feature type="transmembrane region" description="Helical" evidence="1">
    <location>
        <begin position="999"/>
        <end position="1028"/>
    </location>
</feature>
<feature type="transmembrane region" description="Helical" evidence="1">
    <location>
        <begin position="531"/>
        <end position="548"/>
    </location>
</feature>
<evidence type="ECO:0000256" key="1">
    <source>
        <dbReference type="SAM" id="Phobius"/>
    </source>
</evidence>
<dbReference type="Pfam" id="PF00873">
    <property type="entry name" value="ACR_tran"/>
    <property type="match status" value="1"/>
</dbReference>
<keyword evidence="1" id="KW-1133">Transmembrane helix</keyword>
<dbReference type="SUPFAM" id="SSF82693">
    <property type="entry name" value="Multidrug efflux transporter AcrB pore domain, PN1, PN2, PC1 and PC2 subdomains"/>
    <property type="match status" value="2"/>
</dbReference>
<feature type="transmembrane region" description="Helical" evidence="1">
    <location>
        <begin position="460"/>
        <end position="482"/>
    </location>
</feature>
<dbReference type="GO" id="GO:0005886">
    <property type="term" value="C:plasma membrane"/>
    <property type="evidence" value="ECO:0007669"/>
    <property type="project" value="TreeGrafter"/>
</dbReference>
<feature type="transmembrane region" description="Helical" evidence="1">
    <location>
        <begin position="428"/>
        <end position="448"/>
    </location>
</feature>
<dbReference type="AlphaFoldDB" id="V9TTA2"/>
<dbReference type="PATRIC" id="fig|1401328.3.peg.595"/>
<dbReference type="OrthoDB" id="9798415at2"/>
<keyword evidence="3" id="KW-1185">Reference proteome</keyword>
<dbReference type="KEGG" id="efk:P856_600"/>
<feature type="transmembrane region" description="Helical" evidence="1">
    <location>
        <begin position="332"/>
        <end position="351"/>
    </location>
</feature>
<keyword evidence="1" id="KW-0812">Transmembrane</keyword>
<dbReference type="eggNOG" id="COG0841">
    <property type="taxonomic scope" value="Bacteria"/>
</dbReference>
<dbReference type="RefSeq" id="WP_025300689.1">
    <property type="nucleotide sequence ID" value="NZ_CP006745.1"/>
</dbReference>
<keyword evidence="1" id="KW-0472">Membrane</keyword>
<feature type="transmembrane region" description="Helical" evidence="1">
    <location>
        <begin position="884"/>
        <end position="907"/>
    </location>
</feature>
<dbReference type="Gene3D" id="1.20.1640.10">
    <property type="entry name" value="Multidrug efflux transporter AcrB transmembrane domain"/>
    <property type="match status" value="2"/>
</dbReference>
<feature type="transmembrane region" description="Helical" evidence="1">
    <location>
        <begin position="913"/>
        <end position="938"/>
    </location>
</feature>
<evidence type="ECO:0000313" key="3">
    <source>
        <dbReference type="Proteomes" id="UP000018700"/>
    </source>
</evidence>
<dbReference type="GO" id="GO:0042910">
    <property type="term" value="F:xenobiotic transmembrane transporter activity"/>
    <property type="evidence" value="ECO:0007669"/>
    <property type="project" value="TreeGrafter"/>
</dbReference>